<comment type="catalytic activity">
    <reaction evidence="6">
        <text>N(7)-methyl-GTP + H2O = N(7)-methyl-GMP + diphosphate + H(+)</text>
        <dbReference type="Rhea" id="RHEA:58744"/>
        <dbReference type="ChEBI" id="CHEBI:15377"/>
        <dbReference type="ChEBI" id="CHEBI:15378"/>
        <dbReference type="ChEBI" id="CHEBI:33019"/>
        <dbReference type="ChEBI" id="CHEBI:58285"/>
        <dbReference type="ChEBI" id="CHEBI:87133"/>
    </reaction>
</comment>
<evidence type="ECO:0000256" key="5">
    <source>
        <dbReference type="ARBA" id="ARBA00023080"/>
    </source>
</evidence>
<evidence type="ECO:0000313" key="11">
    <source>
        <dbReference type="Proteomes" id="UP000001399"/>
    </source>
</evidence>
<keyword evidence="3 9" id="KW-0963">Cytoplasm</keyword>
<reference evidence="11" key="1">
    <citation type="journal article" date="2011" name="J. Bacteriol.">
        <title>Genome sequences of eight morphologically diverse alphaproteobacteria.</title>
        <authorList>
            <consortium name="US DOE Joint Genome Institute"/>
            <person name="Brown P.J."/>
            <person name="Kysela D.T."/>
            <person name="Buechlein A."/>
            <person name="Hemmerich C."/>
            <person name="Brun Y.V."/>
        </authorList>
    </citation>
    <scope>NUCLEOTIDE SEQUENCE [LARGE SCALE GENOMIC DNA]</scope>
    <source>
        <strain evidence="11">ATCC 17100 / ATH 3.1.1 / DSM 162 / LMG 4299</strain>
    </source>
</reference>
<evidence type="ECO:0000256" key="3">
    <source>
        <dbReference type="ARBA" id="ARBA00022490"/>
    </source>
</evidence>
<evidence type="ECO:0000256" key="9">
    <source>
        <dbReference type="HAMAP-Rule" id="MF_00528"/>
    </source>
</evidence>
<evidence type="ECO:0000256" key="8">
    <source>
        <dbReference type="ARBA" id="ARBA00060749"/>
    </source>
</evidence>
<comment type="cofactor">
    <cofactor evidence="1 9">
        <name>a divalent metal cation</name>
        <dbReference type="ChEBI" id="CHEBI:60240"/>
    </cofactor>
</comment>
<evidence type="ECO:0000256" key="6">
    <source>
        <dbReference type="ARBA" id="ARBA00050213"/>
    </source>
</evidence>
<dbReference type="HOGENOM" id="CLU_040416_2_0_5"/>
<comment type="subcellular location">
    <subcellularLocation>
        <location evidence="2 9">Cytoplasm</location>
    </subcellularLocation>
</comment>
<dbReference type="KEGG" id="rva:Rvan_0279"/>
<sequence>MILPRDASLIASNRGSILSSKQQPEERGHPAAVQSAARKLLVLASASPRRLALLEQVGIEPDALRPASIDETPKRGEAPRSYAQRLARQKALTARERLEREPNLGGAFVLAADTVVAVNRKIIGKPEYLNEAAAALQTLSGRSHRVFTSVCLITDTGSVKMRTVETRVRFKRLSAEELDSYLACGEWRGKAGGYAIQGIAGAFVQKIVGSYTNVVGLPLIEVVQLLTGEGFPVYFNWLNRAEVDSL</sequence>
<comment type="catalytic activity">
    <reaction evidence="9">
        <text>UTP + H2O = UMP + diphosphate + H(+)</text>
        <dbReference type="Rhea" id="RHEA:29395"/>
        <dbReference type="ChEBI" id="CHEBI:15377"/>
        <dbReference type="ChEBI" id="CHEBI:15378"/>
        <dbReference type="ChEBI" id="CHEBI:33019"/>
        <dbReference type="ChEBI" id="CHEBI:46398"/>
        <dbReference type="ChEBI" id="CHEBI:57865"/>
        <dbReference type="EC" id="3.6.1.9"/>
    </reaction>
</comment>
<dbReference type="OrthoDB" id="9807767at2"/>
<dbReference type="GO" id="GO:0005737">
    <property type="term" value="C:cytoplasm"/>
    <property type="evidence" value="ECO:0007669"/>
    <property type="project" value="UniProtKB-SubCell"/>
</dbReference>
<evidence type="ECO:0000256" key="2">
    <source>
        <dbReference type="ARBA" id="ARBA00004496"/>
    </source>
</evidence>
<comment type="function">
    <text evidence="9">Nucleoside triphosphate pyrophosphatase that hydrolyzes dTTP and UTP. May have a dual role in cell division arrest and in preventing the incorporation of modified nucleotides into cellular nucleic acids.</text>
</comment>
<comment type="similarity">
    <text evidence="9">Belongs to the Maf family. YhdE subfamily.</text>
</comment>
<feature type="active site" description="Proton acceptor" evidence="9">
    <location>
        <position position="113"/>
    </location>
</feature>
<dbReference type="PANTHER" id="PTHR43213">
    <property type="entry name" value="BIFUNCTIONAL DTTP/UTP PYROPHOSPHATASE/METHYLTRANSFERASE PROTEIN-RELATED"/>
    <property type="match status" value="1"/>
</dbReference>
<dbReference type="EMBL" id="CP002292">
    <property type="protein sequence ID" value="ADP69568.1"/>
    <property type="molecule type" value="Genomic_DNA"/>
</dbReference>
<accession>E3I703</accession>
<comment type="catalytic activity">
    <reaction evidence="9">
        <text>dTTP + H2O = dTMP + diphosphate + H(+)</text>
        <dbReference type="Rhea" id="RHEA:28534"/>
        <dbReference type="ChEBI" id="CHEBI:15377"/>
        <dbReference type="ChEBI" id="CHEBI:15378"/>
        <dbReference type="ChEBI" id="CHEBI:33019"/>
        <dbReference type="ChEBI" id="CHEBI:37568"/>
        <dbReference type="ChEBI" id="CHEBI:63528"/>
        <dbReference type="EC" id="3.6.1.9"/>
    </reaction>
</comment>
<feature type="site" description="Important for substrate specificity" evidence="9">
    <location>
        <position position="114"/>
    </location>
</feature>
<dbReference type="Proteomes" id="UP000001399">
    <property type="component" value="Chromosome"/>
</dbReference>
<comment type="similarity">
    <text evidence="8">Belongs to the Maf family. YceF subfamily.</text>
</comment>
<keyword evidence="5 9" id="KW-0546">Nucleotide metabolism</keyword>
<feature type="site" description="Important for substrate specificity" evidence="9">
    <location>
        <position position="49"/>
    </location>
</feature>
<dbReference type="InterPro" id="IPR029001">
    <property type="entry name" value="ITPase-like_fam"/>
</dbReference>
<dbReference type="CDD" id="cd00555">
    <property type="entry name" value="Maf"/>
    <property type="match status" value="1"/>
</dbReference>
<dbReference type="PANTHER" id="PTHR43213:SF5">
    <property type="entry name" value="BIFUNCTIONAL DTTP_UTP PYROPHOSPHATASE_METHYLTRANSFERASE PROTEIN-RELATED"/>
    <property type="match status" value="1"/>
</dbReference>
<dbReference type="SUPFAM" id="SSF52972">
    <property type="entry name" value="ITPase-like"/>
    <property type="match status" value="1"/>
</dbReference>
<dbReference type="EC" id="3.6.1.9" evidence="9"/>
<dbReference type="GO" id="GO:0009117">
    <property type="term" value="P:nucleotide metabolic process"/>
    <property type="evidence" value="ECO:0007669"/>
    <property type="project" value="UniProtKB-KW"/>
</dbReference>
<evidence type="ECO:0000256" key="4">
    <source>
        <dbReference type="ARBA" id="ARBA00022801"/>
    </source>
</evidence>
<dbReference type="InterPro" id="IPR003697">
    <property type="entry name" value="Maf-like"/>
</dbReference>
<dbReference type="GO" id="GO:0036221">
    <property type="term" value="F:UTP diphosphatase activity"/>
    <property type="evidence" value="ECO:0007669"/>
    <property type="project" value="RHEA"/>
</dbReference>
<dbReference type="AlphaFoldDB" id="E3I703"/>
<protein>
    <recommendedName>
        <fullName evidence="9">dTTP/UTP pyrophosphatase</fullName>
        <shortName evidence="9">dTTPase/UTPase</shortName>
        <ecNumber evidence="9">3.6.1.9</ecNumber>
    </recommendedName>
    <alternativeName>
        <fullName evidence="9">Nucleoside triphosphate pyrophosphatase</fullName>
    </alternativeName>
    <alternativeName>
        <fullName evidence="9">Nucleotide pyrophosphatase</fullName>
        <shortName evidence="9">Nucleotide PPase</shortName>
    </alternativeName>
</protein>
<dbReference type="HAMAP" id="MF_00528">
    <property type="entry name" value="Maf"/>
    <property type="match status" value="1"/>
</dbReference>
<gene>
    <name evidence="10" type="ordered locus">Rvan_0279</name>
</gene>
<keyword evidence="11" id="KW-1185">Reference proteome</keyword>
<organism evidence="10 11">
    <name type="scientific">Rhodomicrobium vannielii (strain ATCC 17100 / DSM 162 / LMG 4299 / NCIMB 10020 / ATH 3.1.1)</name>
    <dbReference type="NCBI Taxonomy" id="648757"/>
    <lineage>
        <taxon>Bacteria</taxon>
        <taxon>Pseudomonadati</taxon>
        <taxon>Pseudomonadota</taxon>
        <taxon>Alphaproteobacteria</taxon>
        <taxon>Hyphomicrobiales</taxon>
        <taxon>Hyphomicrobiaceae</taxon>
        <taxon>Rhodomicrobium</taxon>
    </lineage>
</organism>
<dbReference type="Pfam" id="PF02545">
    <property type="entry name" value="Maf"/>
    <property type="match status" value="1"/>
</dbReference>
<comment type="caution">
    <text evidence="9">Lacks conserved residue(s) required for the propagation of feature annotation.</text>
</comment>
<name>E3I703_RHOVT</name>
<evidence type="ECO:0000256" key="7">
    <source>
        <dbReference type="ARBA" id="ARBA00053369"/>
    </source>
</evidence>
<dbReference type="Gene3D" id="3.90.950.10">
    <property type="match status" value="1"/>
</dbReference>
<dbReference type="NCBIfam" id="TIGR00172">
    <property type="entry name" value="maf"/>
    <property type="match status" value="1"/>
</dbReference>
<keyword evidence="4 9" id="KW-0378">Hydrolase</keyword>
<dbReference type="RefSeq" id="WP_013417975.1">
    <property type="nucleotide sequence ID" value="NC_014664.1"/>
</dbReference>
<dbReference type="FunFam" id="3.90.950.10:FF:000005">
    <property type="entry name" value="7-methyl-GTP pyrophosphatase"/>
    <property type="match status" value="1"/>
</dbReference>
<comment type="function">
    <text evidence="7">Nucleoside triphosphate pyrophosphatase that hydrolyzes 7-methyl-GTP (m(7)GTP). May have a dual role in cell division arrest and in preventing the incorporation of modified nucleotides into cellular nucleic acids.</text>
</comment>
<dbReference type="eggNOG" id="COG0424">
    <property type="taxonomic scope" value="Bacteria"/>
</dbReference>
<evidence type="ECO:0000256" key="1">
    <source>
        <dbReference type="ARBA" id="ARBA00001968"/>
    </source>
</evidence>
<proteinExistence type="inferred from homology"/>
<evidence type="ECO:0000313" key="10">
    <source>
        <dbReference type="EMBL" id="ADP69568.1"/>
    </source>
</evidence>
<dbReference type="GO" id="GO:0036218">
    <property type="term" value="F:dTTP diphosphatase activity"/>
    <property type="evidence" value="ECO:0007669"/>
    <property type="project" value="RHEA"/>
</dbReference>
<dbReference type="NCBIfam" id="NF002401">
    <property type="entry name" value="PRK01441.1"/>
    <property type="match status" value="1"/>
</dbReference>
<dbReference type="STRING" id="648757.Rvan_0279"/>
<feature type="site" description="Important for substrate specificity" evidence="9">
    <location>
        <position position="197"/>
    </location>
</feature>